<dbReference type="Pfam" id="PF01453">
    <property type="entry name" value="B_lectin"/>
    <property type="match status" value="1"/>
</dbReference>
<reference evidence="24 25" key="1">
    <citation type="submission" date="2024-04" db="EMBL/GenBank/DDBJ databases">
        <title>The reference genome of an endangered Asteraceae, Deinandra increscens subsp. villosa, native to the Central Coast of California.</title>
        <authorList>
            <person name="Guilliams M."/>
            <person name="Hasenstab-Lehman K."/>
            <person name="Meyer R."/>
            <person name="Mcevoy S."/>
        </authorList>
    </citation>
    <scope>NUCLEOTIDE SEQUENCE [LARGE SCALE GENOMIC DNA]</scope>
    <source>
        <tissue evidence="24">Leaf</tissue>
    </source>
</reference>
<dbReference type="Pfam" id="PF00954">
    <property type="entry name" value="S_locus_glycop"/>
    <property type="match status" value="1"/>
</dbReference>
<evidence type="ECO:0000259" key="21">
    <source>
        <dbReference type="PROSITE" id="PS50011"/>
    </source>
</evidence>
<evidence type="ECO:0000256" key="8">
    <source>
        <dbReference type="ARBA" id="ARBA00022777"/>
    </source>
</evidence>
<evidence type="ECO:0000256" key="2">
    <source>
        <dbReference type="ARBA" id="ARBA00022527"/>
    </source>
</evidence>
<feature type="domain" description="Protein kinase" evidence="21">
    <location>
        <begin position="523"/>
        <end position="804"/>
    </location>
</feature>
<dbReference type="InterPro" id="IPR008271">
    <property type="entry name" value="Ser/Thr_kinase_AS"/>
</dbReference>
<evidence type="ECO:0000256" key="16">
    <source>
        <dbReference type="ARBA" id="ARBA00048679"/>
    </source>
</evidence>
<evidence type="ECO:0000256" key="20">
    <source>
        <dbReference type="SAM" id="SignalP"/>
    </source>
</evidence>
<dbReference type="EC" id="2.7.11.1" evidence="17"/>
<dbReference type="CDD" id="cd00028">
    <property type="entry name" value="B_lectin"/>
    <property type="match status" value="1"/>
</dbReference>
<dbReference type="Pfam" id="PF00069">
    <property type="entry name" value="Pkinase"/>
    <property type="match status" value="1"/>
</dbReference>
<evidence type="ECO:0000256" key="17">
    <source>
        <dbReference type="PIRNR" id="PIRNR000641"/>
    </source>
</evidence>
<keyword evidence="5 19" id="KW-0812">Transmembrane</keyword>
<sequence>MASLILFHIIGLLLLLSNTPFLSSSSPASFSPPSVLNPGSSLSVENKDDFLISPNGVFTAGFYNVGENAYCFSVWFTKPLQDKTHTIVWMANRDVPVNGKRSELSLLKTGNLVLRDAAQPLPIWSTSIINSQESAQLVMNNTGNLHLQYQDSQIIWQSFDTPTDTLLPLQPLTKDTPLVSSRSSTNRSSGFYKLYFDNDNVIRLVYNGPRIAGIYWPDPKITAWAAGRSTWANRRTAMLDLSGHFVSSDSLFFNTTDSENQSMRRLTVDIDGNFRAYSLDETRGTWEVTWQAIGDTCRVHGICGENSTCSVVPGYGRKCSCIPNHIMINQTDWSYGCKPEFDTTLCGNDEDYFLHFPNFDFYGYEARFVPNITLEECKKVCLGICNCKGFHFNFETDGYFSCYAKFKLINGFRTVSSNGSMYLKAPKSMASLSKSKNIVQGDGLICSQKLPTIQLDRAYEKNPKNESVKSLMIFTYVFGALEIICIIYFFYRTRSQSTTRQGYHQAATGFQRFSYAELKKATNNFSTEIGRGAGGIVYKGEFPDKRVAAIKVLTEFSNTQGEAELLAEITTLGRLNHMNLIDIWGYCAERKHKLLVYEYMENGSLAQNLHSNELDWGKRFDIALGTAKGLAYLHEECLEWVLHCDVKPHNILIDSNWNPKVADFGLSKLQDRDGTRNSLFTRARGTRGYMAPEWLFVNHPITSKVDVYSYGVVMLEMITGRSPASDELSVESKGRPDSWVKEKMMEAGGKHEWIQEVVDLKVNGKYDERKMETLIMVALRCSDEDKDARPTMSQVVDMLLHIEEDSDYSNNNI</sequence>
<keyword evidence="25" id="KW-1185">Reference proteome</keyword>
<evidence type="ECO:0000313" key="24">
    <source>
        <dbReference type="EMBL" id="KAK9066760.1"/>
    </source>
</evidence>
<keyword evidence="8 17" id="KW-0418">Kinase</keyword>
<feature type="domain" description="Bulb-type lectin" evidence="22">
    <location>
        <begin position="27"/>
        <end position="160"/>
    </location>
</feature>
<dbReference type="AlphaFoldDB" id="A0AAP0D1A0"/>
<dbReference type="PROSITE" id="PS50011">
    <property type="entry name" value="PROTEIN_KINASE_DOM"/>
    <property type="match status" value="1"/>
</dbReference>
<dbReference type="InterPro" id="IPR011009">
    <property type="entry name" value="Kinase-like_dom_sf"/>
</dbReference>
<keyword evidence="3" id="KW-0245">EGF-like domain</keyword>
<dbReference type="InterPro" id="IPR000719">
    <property type="entry name" value="Prot_kinase_dom"/>
</dbReference>
<keyword evidence="12" id="KW-1015">Disulfide bond</keyword>
<evidence type="ECO:0000259" key="22">
    <source>
        <dbReference type="PROSITE" id="PS50927"/>
    </source>
</evidence>
<proteinExistence type="inferred from homology"/>
<evidence type="ECO:0000256" key="18">
    <source>
        <dbReference type="PROSITE-ProRule" id="PRU10141"/>
    </source>
</evidence>
<dbReference type="InterPro" id="IPR024171">
    <property type="entry name" value="SRK-like_kinase"/>
</dbReference>
<keyword evidence="11 19" id="KW-0472">Membrane</keyword>
<dbReference type="FunFam" id="1.10.510.10:FF:000537">
    <property type="entry name" value="Putative receptor-like protein kinase"/>
    <property type="match status" value="1"/>
</dbReference>
<feature type="domain" description="Apple" evidence="23">
    <location>
        <begin position="346"/>
        <end position="428"/>
    </location>
</feature>
<dbReference type="InterPro" id="IPR017441">
    <property type="entry name" value="Protein_kinase_ATP_BS"/>
</dbReference>
<dbReference type="PROSITE" id="PS00107">
    <property type="entry name" value="PROTEIN_KINASE_ATP"/>
    <property type="match status" value="1"/>
</dbReference>
<dbReference type="InterPro" id="IPR036426">
    <property type="entry name" value="Bulb-type_lectin_dom_sf"/>
</dbReference>
<dbReference type="GO" id="GO:0005524">
    <property type="term" value="F:ATP binding"/>
    <property type="evidence" value="ECO:0007669"/>
    <property type="project" value="UniProtKB-UniRule"/>
</dbReference>
<keyword evidence="7 17" id="KW-0547">Nucleotide-binding</keyword>
<evidence type="ECO:0000256" key="9">
    <source>
        <dbReference type="ARBA" id="ARBA00022840"/>
    </source>
</evidence>
<dbReference type="GO" id="GO:0016020">
    <property type="term" value="C:membrane"/>
    <property type="evidence" value="ECO:0007669"/>
    <property type="project" value="UniProtKB-SubCell"/>
</dbReference>
<keyword evidence="14" id="KW-0325">Glycoprotein</keyword>
<feature type="chain" id="PRO_5042858224" description="Receptor-like serine/threonine-protein kinase" evidence="20">
    <location>
        <begin position="25"/>
        <end position="813"/>
    </location>
</feature>
<evidence type="ECO:0000256" key="14">
    <source>
        <dbReference type="ARBA" id="ARBA00023180"/>
    </source>
</evidence>
<feature type="signal peptide" evidence="20">
    <location>
        <begin position="1"/>
        <end position="24"/>
    </location>
</feature>
<dbReference type="PANTHER" id="PTHR47974:SF3">
    <property type="entry name" value="RECEPTOR-LIKE SERINE_THREONINE-PROTEIN KINASE"/>
    <property type="match status" value="1"/>
</dbReference>
<dbReference type="SUPFAM" id="SSF56112">
    <property type="entry name" value="Protein kinase-like (PK-like)"/>
    <property type="match status" value="1"/>
</dbReference>
<dbReference type="Gene3D" id="3.30.200.20">
    <property type="entry name" value="Phosphorylase Kinase, domain 1"/>
    <property type="match status" value="1"/>
</dbReference>
<evidence type="ECO:0000256" key="15">
    <source>
        <dbReference type="ARBA" id="ARBA00047899"/>
    </source>
</evidence>
<evidence type="ECO:0000256" key="3">
    <source>
        <dbReference type="ARBA" id="ARBA00022536"/>
    </source>
</evidence>
<dbReference type="FunFam" id="3.30.200.20:FF:000059">
    <property type="entry name" value="S-receptor-like serine/threonine-protein kinase"/>
    <property type="match status" value="1"/>
</dbReference>
<comment type="catalytic activity">
    <reaction evidence="16 17">
        <text>L-seryl-[protein] + ATP = O-phospho-L-seryl-[protein] + ADP + H(+)</text>
        <dbReference type="Rhea" id="RHEA:17989"/>
        <dbReference type="Rhea" id="RHEA-COMP:9863"/>
        <dbReference type="Rhea" id="RHEA-COMP:11604"/>
        <dbReference type="ChEBI" id="CHEBI:15378"/>
        <dbReference type="ChEBI" id="CHEBI:29999"/>
        <dbReference type="ChEBI" id="CHEBI:30616"/>
        <dbReference type="ChEBI" id="CHEBI:83421"/>
        <dbReference type="ChEBI" id="CHEBI:456216"/>
        <dbReference type="EC" id="2.7.11.1"/>
    </reaction>
</comment>
<comment type="catalytic activity">
    <reaction evidence="15 17">
        <text>L-threonyl-[protein] + ATP = O-phospho-L-threonyl-[protein] + ADP + H(+)</text>
        <dbReference type="Rhea" id="RHEA:46608"/>
        <dbReference type="Rhea" id="RHEA-COMP:11060"/>
        <dbReference type="Rhea" id="RHEA-COMP:11605"/>
        <dbReference type="ChEBI" id="CHEBI:15378"/>
        <dbReference type="ChEBI" id="CHEBI:30013"/>
        <dbReference type="ChEBI" id="CHEBI:30616"/>
        <dbReference type="ChEBI" id="CHEBI:61977"/>
        <dbReference type="ChEBI" id="CHEBI:456216"/>
        <dbReference type="EC" id="2.7.11.1"/>
    </reaction>
</comment>
<dbReference type="Pfam" id="PF08276">
    <property type="entry name" value="PAN_2"/>
    <property type="match status" value="1"/>
</dbReference>
<dbReference type="InterPro" id="IPR003609">
    <property type="entry name" value="Pan_app"/>
</dbReference>
<evidence type="ECO:0000256" key="4">
    <source>
        <dbReference type="ARBA" id="ARBA00022679"/>
    </source>
</evidence>
<dbReference type="GO" id="GO:0004674">
    <property type="term" value="F:protein serine/threonine kinase activity"/>
    <property type="evidence" value="ECO:0007669"/>
    <property type="project" value="UniProtKB-KW"/>
</dbReference>
<feature type="binding site" evidence="18">
    <location>
        <position position="551"/>
    </location>
    <ligand>
        <name>ATP</name>
        <dbReference type="ChEBI" id="CHEBI:30616"/>
    </ligand>
</feature>
<evidence type="ECO:0000256" key="19">
    <source>
        <dbReference type="SAM" id="Phobius"/>
    </source>
</evidence>
<dbReference type="SMART" id="SM00220">
    <property type="entry name" value="S_TKc"/>
    <property type="match status" value="1"/>
</dbReference>
<dbReference type="Gene3D" id="1.10.510.10">
    <property type="entry name" value="Transferase(Phosphotransferase) domain 1"/>
    <property type="match status" value="1"/>
</dbReference>
<evidence type="ECO:0000256" key="13">
    <source>
        <dbReference type="ARBA" id="ARBA00023170"/>
    </source>
</evidence>
<keyword evidence="10 19" id="KW-1133">Transmembrane helix</keyword>
<evidence type="ECO:0000256" key="7">
    <source>
        <dbReference type="ARBA" id="ARBA00022741"/>
    </source>
</evidence>
<dbReference type="GO" id="GO:0048544">
    <property type="term" value="P:recognition of pollen"/>
    <property type="evidence" value="ECO:0007669"/>
    <property type="project" value="InterPro"/>
</dbReference>
<comment type="caution">
    <text evidence="24">The sequence shown here is derived from an EMBL/GenBank/DDBJ whole genome shotgun (WGS) entry which is preliminary data.</text>
</comment>
<evidence type="ECO:0000256" key="5">
    <source>
        <dbReference type="ARBA" id="ARBA00022692"/>
    </source>
</evidence>
<dbReference type="SUPFAM" id="SSF51110">
    <property type="entry name" value="alpha-D-mannose-specific plant lectins"/>
    <property type="match status" value="1"/>
</dbReference>
<evidence type="ECO:0000256" key="12">
    <source>
        <dbReference type="ARBA" id="ARBA00023157"/>
    </source>
</evidence>
<dbReference type="PANTHER" id="PTHR47974">
    <property type="entry name" value="OS07G0415500 PROTEIN"/>
    <property type="match status" value="1"/>
</dbReference>
<organism evidence="24 25">
    <name type="scientific">Deinandra increscens subsp. villosa</name>
    <dbReference type="NCBI Taxonomy" id="3103831"/>
    <lineage>
        <taxon>Eukaryota</taxon>
        <taxon>Viridiplantae</taxon>
        <taxon>Streptophyta</taxon>
        <taxon>Embryophyta</taxon>
        <taxon>Tracheophyta</taxon>
        <taxon>Spermatophyta</taxon>
        <taxon>Magnoliopsida</taxon>
        <taxon>eudicotyledons</taxon>
        <taxon>Gunneridae</taxon>
        <taxon>Pentapetalae</taxon>
        <taxon>asterids</taxon>
        <taxon>campanulids</taxon>
        <taxon>Asterales</taxon>
        <taxon>Asteraceae</taxon>
        <taxon>Asteroideae</taxon>
        <taxon>Heliantheae alliance</taxon>
        <taxon>Madieae</taxon>
        <taxon>Madiinae</taxon>
        <taxon>Deinandra</taxon>
    </lineage>
</organism>
<dbReference type="SMART" id="SM00108">
    <property type="entry name" value="B_lectin"/>
    <property type="match status" value="1"/>
</dbReference>
<dbReference type="PROSITE" id="PS50948">
    <property type="entry name" value="PAN"/>
    <property type="match status" value="1"/>
</dbReference>
<evidence type="ECO:0000256" key="10">
    <source>
        <dbReference type="ARBA" id="ARBA00022989"/>
    </source>
</evidence>
<accession>A0AAP0D1A0</accession>
<feature type="transmembrane region" description="Helical" evidence="19">
    <location>
        <begin position="471"/>
        <end position="491"/>
    </location>
</feature>
<evidence type="ECO:0000313" key="25">
    <source>
        <dbReference type="Proteomes" id="UP001408789"/>
    </source>
</evidence>
<evidence type="ECO:0000259" key="23">
    <source>
        <dbReference type="PROSITE" id="PS50948"/>
    </source>
</evidence>
<dbReference type="InterPro" id="IPR001480">
    <property type="entry name" value="Bulb-type_lectin_dom"/>
</dbReference>
<gene>
    <name evidence="24" type="ORF">SSX86_014083</name>
</gene>
<comment type="subcellular location">
    <subcellularLocation>
        <location evidence="1">Membrane</location>
        <topology evidence="1">Single-pass type I membrane protein</topology>
    </subcellularLocation>
</comment>
<dbReference type="Gene3D" id="2.90.10.10">
    <property type="entry name" value="Bulb-type lectin domain"/>
    <property type="match status" value="2"/>
</dbReference>
<dbReference type="CDD" id="cd14066">
    <property type="entry name" value="STKc_IRAK"/>
    <property type="match status" value="1"/>
</dbReference>
<dbReference type="EMBL" id="JBCNJP010000015">
    <property type="protein sequence ID" value="KAK9066760.1"/>
    <property type="molecule type" value="Genomic_DNA"/>
</dbReference>
<keyword evidence="13" id="KW-0675">Receptor</keyword>
<dbReference type="PROSITE" id="PS00108">
    <property type="entry name" value="PROTEIN_KINASE_ST"/>
    <property type="match status" value="1"/>
</dbReference>
<evidence type="ECO:0000256" key="1">
    <source>
        <dbReference type="ARBA" id="ARBA00004479"/>
    </source>
</evidence>
<comment type="similarity">
    <text evidence="17">Belongs to the protein kinase superfamily. Ser/Thr protein kinase family.</text>
</comment>
<evidence type="ECO:0000256" key="11">
    <source>
        <dbReference type="ARBA" id="ARBA00023136"/>
    </source>
</evidence>
<keyword evidence="9 17" id="KW-0067">ATP-binding</keyword>
<dbReference type="PROSITE" id="PS50927">
    <property type="entry name" value="BULB_LECTIN"/>
    <property type="match status" value="1"/>
</dbReference>
<dbReference type="CDD" id="cd01098">
    <property type="entry name" value="PAN_AP_plant"/>
    <property type="match status" value="1"/>
</dbReference>
<dbReference type="Proteomes" id="UP001408789">
    <property type="component" value="Unassembled WGS sequence"/>
</dbReference>
<keyword evidence="4 17" id="KW-0808">Transferase</keyword>
<dbReference type="InterPro" id="IPR000858">
    <property type="entry name" value="S_locus_glycoprot_dom"/>
</dbReference>
<dbReference type="PIRSF" id="PIRSF000641">
    <property type="entry name" value="SRK"/>
    <property type="match status" value="1"/>
</dbReference>
<evidence type="ECO:0000256" key="6">
    <source>
        <dbReference type="ARBA" id="ARBA00022729"/>
    </source>
</evidence>
<keyword evidence="6 20" id="KW-0732">Signal</keyword>
<protein>
    <recommendedName>
        <fullName evidence="17">Receptor-like serine/threonine-protein kinase</fullName>
        <ecNumber evidence="17">2.7.11.1</ecNumber>
    </recommendedName>
</protein>
<name>A0AAP0D1A0_9ASTR</name>
<keyword evidence="2 17" id="KW-0723">Serine/threonine-protein kinase</keyword>